<feature type="compositionally biased region" description="Low complexity" evidence="5">
    <location>
        <begin position="64"/>
        <end position="78"/>
    </location>
</feature>
<feature type="domain" description="TM7S3/TM198-like" evidence="8">
    <location>
        <begin position="147"/>
        <end position="350"/>
    </location>
</feature>
<organism evidence="9 10">
    <name type="scientific">Cyphellophora europaea (strain CBS 101466)</name>
    <name type="common">Phialophora europaea</name>
    <dbReference type="NCBI Taxonomy" id="1220924"/>
    <lineage>
        <taxon>Eukaryota</taxon>
        <taxon>Fungi</taxon>
        <taxon>Dikarya</taxon>
        <taxon>Ascomycota</taxon>
        <taxon>Pezizomycotina</taxon>
        <taxon>Eurotiomycetes</taxon>
        <taxon>Chaetothyriomycetidae</taxon>
        <taxon>Chaetothyriales</taxon>
        <taxon>Cyphellophoraceae</taxon>
        <taxon>Cyphellophora</taxon>
    </lineage>
</organism>
<feature type="compositionally biased region" description="Polar residues" evidence="5">
    <location>
        <begin position="716"/>
        <end position="726"/>
    </location>
</feature>
<feature type="compositionally biased region" description="Low complexity" evidence="5">
    <location>
        <begin position="572"/>
        <end position="585"/>
    </location>
</feature>
<keyword evidence="10" id="KW-1185">Reference proteome</keyword>
<protein>
    <recommendedName>
        <fullName evidence="8">TM7S3/TM198-like domain-containing protein</fullName>
    </recommendedName>
</protein>
<feature type="region of interest" description="Disordered" evidence="5">
    <location>
        <begin position="547"/>
        <end position="648"/>
    </location>
</feature>
<dbReference type="STRING" id="1220924.W2RXW9"/>
<dbReference type="eggNOG" id="ENOG502RXUE">
    <property type="taxonomic scope" value="Eukaryota"/>
</dbReference>
<dbReference type="Pfam" id="PF13886">
    <property type="entry name" value="TM7S3_TM198"/>
    <property type="match status" value="1"/>
</dbReference>
<gene>
    <name evidence="9" type="ORF">HMPREF1541_04791</name>
</gene>
<feature type="compositionally biased region" description="Polar residues" evidence="5">
    <location>
        <begin position="79"/>
        <end position="114"/>
    </location>
</feature>
<dbReference type="HOGENOM" id="CLU_003667_0_0_1"/>
<evidence type="ECO:0000256" key="2">
    <source>
        <dbReference type="ARBA" id="ARBA00022692"/>
    </source>
</evidence>
<feature type="region of interest" description="Disordered" evidence="5">
    <location>
        <begin position="30"/>
        <end position="124"/>
    </location>
</feature>
<feature type="chain" id="PRO_5004824145" description="TM7S3/TM198-like domain-containing protein" evidence="7">
    <location>
        <begin position="19"/>
        <end position="1110"/>
    </location>
</feature>
<evidence type="ECO:0000256" key="1">
    <source>
        <dbReference type="ARBA" id="ARBA00004141"/>
    </source>
</evidence>
<proteinExistence type="predicted"/>
<feature type="transmembrane region" description="Helical" evidence="6">
    <location>
        <begin position="200"/>
        <end position="219"/>
    </location>
</feature>
<feature type="region of interest" description="Disordered" evidence="5">
    <location>
        <begin position="969"/>
        <end position="1023"/>
    </location>
</feature>
<feature type="transmembrane region" description="Helical" evidence="6">
    <location>
        <begin position="226"/>
        <end position="246"/>
    </location>
</feature>
<dbReference type="InterPro" id="IPR025256">
    <property type="entry name" value="TM7S3/TM198-like_dom"/>
</dbReference>
<feature type="region of interest" description="Disordered" evidence="5">
    <location>
        <begin position="864"/>
        <end position="953"/>
    </location>
</feature>
<evidence type="ECO:0000256" key="7">
    <source>
        <dbReference type="SAM" id="SignalP"/>
    </source>
</evidence>
<sequence>MRCLNLCLLGACLLACHGQSAPELRGLRVRQEPSETSGPPTSSAAATEDGQPSDAPTLGQSDAPETTSASRSAESSRPLDSSTSRNTASPETTESRAEQTLSATTEAPNLGPSQTTDAAASATNDNDEDHVFLPIQPRITPAFGIAGVILILSGVGYSLIGVKHRLAQIFLSNAYLGALAVTVLIDYVMKPPISDAVQGAYFVAAFMTGSIFGGGSLIFKEVTEGFGCLLGGFCLGMWFLCLKPGGLVEDQTGKGIMVGVFCVAVWALSWSHWTRNYGLIGSTSFAGATAFVLGIDCFTRAGLKEFWFYIWELNNNLFPLDTDTYPMTRGMIVELIVIVFASIIGVLSQIKLWRIIRDRRLRRDAVKLDDERRRDVVEEALGRQLERQNDRDRATWEKHYSNTLNAKRSTVLWSEVHPERQVTHIIPYEDKRLSSVETLELSPVPGSKERRLKTGSRIKRESSMTVDAITEEQEAEEARASVERQRALVALDPEPSTKGDASEKAHLPEKPSQEADTLGARVSRGPEVVPLPFRIPKSESEASLFPSIASTKSQHLQEPKDAKKLSKRHSLRSLLSLSPRLSSSSDRLRPSESQEHLDPPSRRASRASSLAATLDEDNDVVDLRRISRVPDMNSAPGTPTIVVSPGVAPAEAGKSEDLLNVAYRISAASSTSPEPALELEEDPEELSRPVAPEDKAKAGKDGSTTSHSERRDASDGSETPHTTAPSSIADGLTKGALSQVPSQVSHVVMSYRTNEWAKHIADAEEPIFAEPEQIATEDSEAPVQLAPISGPPAAASTVDSVSPVHPPTVDATRTLSPSSSPPLPHLASAGSDGIVANLQESQRPLSRSATTPVVSSGVPAAVAAPATRPSLKGKRSSTFNKNSIAIKPIQENEVTQFASRSQSRQSSAPIPQRVMSQTHGRPASGMMSPTQVRTPGDRVMAPSQGGSATRMSAVSLSHSHPYELGRNDSYSSFHTASPGTSTPRLSRSGSYMSGVALPQRSSDTRLDSYESRQPPKRDLGGEQQRREMLLTDWRMSQQQGALINQIPQASVESRRAQMLVDREHKRLVEDQARASRQQKQFVMDQVMRRPDMLDLHREKMREMQAAVEKK</sequence>
<evidence type="ECO:0000256" key="4">
    <source>
        <dbReference type="ARBA" id="ARBA00023136"/>
    </source>
</evidence>
<evidence type="ECO:0000256" key="3">
    <source>
        <dbReference type="ARBA" id="ARBA00022989"/>
    </source>
</evidence>
<feature type="compositionally biased region" description="Low complexity" evidence="5">
    <location>
        <begin position="115"/>
        <end position="124"/>
    </location>
</feature>
<feature type="region of interest" description="Disordered" evidence="5">
    <location>
        <begin position="668"/>
        <end position="744"/>
    </location>
</feature>
<feature type="compositionally biased region" description="Basic and acidic residues" evidence="5">
    <location>
        <begin position="495"/>
        <end position="513"/>
    </location>
</feature>
<evidence type="ECO:0000313" key="10">
    <source>
        <dbReference type="Proteomes" id="UP000030752"/>
    </source>
</evidence>
<feature type="transmembrane region" description="Helical" evidence="6">
    <location>
        <begin position="142"/>
        <end position="162"/>
    </location>
</feature>
<dbReference type="RefSeq" id="XP_008717357.1">
    <property type="nucleotide sequence ID" value="XM_008719135.1"/>
</dbReference>
<accession>W2RXW9</accession>
<feature type="compositionally biased region" description="Basic and acidic residues" evidence="5">
    <location>
        <begin position="685"/>
        <end position="700"/>
    </location>
</feature>
<feature type="compositionally biased region" description="Low complexity" evidence="5">
    <location>
        <begin position="34"/>
        <end position="48"/>
    </location>
</feature>
<comment type="subcellular location">
    <subcellularLocation>
        <location evidence="1">Membrane</location>
        <topology evidence="1">Multi-pass membrane protein</topology>
    </subcellularLocation>
</comment>
<feature type="compositionally biased region" description="Low complexity" evidence="5">
    <location>
        <begin position="898"/>
        <end position="908"/>
    </location>
</feature>
<keyword evidence="3 6" id="KW-1133">Transmembrane helix</keyword>
<feature type="transmembrane region" description="Helical" evidence="6">
    <location>
        <begin position="169"/>
        <end position="188"/>
    </location>
</feature>
<feature type="compositionally biased region" description="Basic and acidic residues" evidence="5">
    <location>
        <begin position="555"/>
        <end position="564"/>
    </location>
</feature>
<keyword evidence="7" id="KW-0732">Signal</keyword>
<evidence type="ECO:0000313" key="9">
    <source>
        <dbReference type="EMBL" id="ETN40514.1"/>
    </source>
</evidence>
<dbReference type="InParanoid" id="W2RXW9"/>
<reference evidence="9 10" key="1">
    <citation type="submission" date="2013-03" db="EMBL/GenBank/DDBJ databases">
        <title>The Genome Sequence of Phialophora europaea CBS 101466.</title>
        <authorList>
            <consortium name="The Broad Institute Genomics Platform"/>
            <person name="Cuomo C."/>
            <person name="de Hoog S."/>
            <person name="Gorbushina A."/>
            <person name="Walker B."/>
            <person name="Young S.K."/>
            <person name="Zeng Q."/>
            <person name="Gargeya S."/>
            <person name="Fitzgerald M."/>
            <person name="Haas B."/>
            <person name="Abouelleil A."/>
            <person name="Allen A.W."/>
            <person name="Alvarado L."/>
            <person name="Arachchi H.M."/>
            <person name="Berlin A.M."/>
            <person name="Chapman S.B."/>
            <person name="Gainer-Dewar J."/>
            <person name="Goldberg J."/>
            <person name="Griggs A."/>
            <person name="Gujja S."/>
            <person name="Hansen M."/>
            <person name="Howarth C."/>
            <person name="Imamovic A."/>
            <person name="Ireland A."/>
            <person name="Larimer J."/>
            <person name="McCowan C."/>
            <person name="Murphy C."/>
            <person name="Pearson M."/>
            <person name="Poon T.W."/>
            <person name="Priest M."/>
            <person name="Roberts A."/>
            <person name="Saif S."/>
            <person name="Shea T."/>
            <person name="Sisk P."/>
            <person name="Sykes S."/>
            <person name="Wortman J."/>
            <person name="Nusbaum C."/>
            <person name="Birren B."/>
        </authorList>
    </citation>
    <scope>NUCLEOTIDE SEQUENCE [LARGE SCALE GENOMIC DNA]</scope>
    <source>
        <strain evidence="9 10">CBS 101466</strain>
    </source>
</reference>
<keyword evidence="4 6" id="KW-0472">Membrane</keyword>
<name>W2RXW9_CYPE1</name>
<dbReference type="PANTHER" id="PTHR39469:SF1">
    <property type="entry name" value="DUF4203 DOMAIN-CONTAINING PROTEIN"/>
    <property type="match status" value="1"/>
</dbReference>
<dbReference type="AlphaFoldDB" id="W2RXW9"/>
<dbReference type="GO" id="GO:0016020">
    <property type="term" value="C:membrane"/>
    <property type="evidence" value="ECO:0007669"/>
    <property type="project" value="UniProtKB-SubCell"/>
</dbReference>
<evidence type="ECO:0000256" key="5">
    <source>
        <dbReference type="SAM" id="MobiDB-lite"/>
    </source>
</evidence>
<feature type="compositionally biased region" description="Basic and acidic residues" evidence="5">
    <location>
        <begin position="476"/>
        <end position="486"/>
    </location>
</feature>
<dbReference type="OrthoDB" id="5377273at2759"/>
<feature type="compositionally biased region" description="Basic and acidic residues" evidence="5">
    <location>
        <begin position="586"/>
        <end position="601"/>
    </location>
</feature>
<feature type="compositionally biased region" description="Polar residues" evidence="5">
    <location>
        <begin position="944"/>
        <end position="953"/>
    </location>
</feature>
<feature type="signal peptide" evidence="7">
    <location>
        <begin position="1"/>
        <end position="18"/>
    </location>
</feature>
<dbReference type="GeneID" id="19972130"/>
<feature type="compositionally biased region" description="Polar residues" evidence="5">
    <location>
        <begin position="969"/>
        <end position="991"/>
    </location>
</feature>
<dbReference type="EMBL" id="KB822720">
    <property type="protein sequence ID" value="ETN40514.1"/>
    <property type="molecule type" value="Genomic_DNA"/>
</dbReference>
<feature type="compositionally biased region" description="Basic and acidic residues" evidence="5">
    <location>
        <begin position="1002"/>
        <end position="1023"/>
    </location>
</feature>
<keyword evidence="2 6" id="KW-0812">Transmembrane</keyword>
<feature type="region of interest" description="Disordered" evidence="5">
    <location>
        <begin position="442"/>
        <end position="524"/>
    </location>
</feature>
<dbReference type="PANTHER" id="PTHR39469">
    <property type="entry name" value="CHROMOSOME 1, WHOLE GENOME SHOTGUN SEQUENCE"/>
    <property type="match status" value="1"/>
</dbReference>
<feature type="region of interest" description="Disordered" evidence="5">
    <location>
        <begin position="768"/>
        <end position="830"/>
    </location>
</feature>
<dbReference type="VEuPathDB" id="FungiDB:HMPREF1541_04791"/>
<feature type="transmembrane region" description="Helical" evidence="6">
    <location>
        <begin position="331"/>
        <end position="353"/>
    </location>
</feature>
<evidence type="ECO:0000256" key="6">
    <source>
        <dbReference type="SAM" id="Phobius"/>
    </source>
</evidence>
<dbReference type="Proteomes" id="UP000030752">
    <property type="component" value="Unassembled WGS sequence"/>
</dbReference>
<evidence type="ECO:0000259" key="8">
    <source>
        <dbReference type="Pfam" id="PF13886"/>
    </source>
</evidence>